<evidence type="ECO:0000256" key="2">
    <source>
        <dbReference type="ARBA" id="ARBA00023136"/>
    </source>
</evidence>
<evidence type="ECO:0000256" key="3">
    <source>
        <dbReference type="ARBA" id="ARBA00023237"/>
    </source>
</evidence>
<dbReference type="Gene3D" id="2.60.40.1120">
    <property type="entry name" value="Carboxypeptidase-like, regulatory domain"/>
    <property type="match status" value="1"/>
</dbReference>
<evidence type="ECO:0000313" key="7">
    <source>
        <dbReference type="EMBL" id="HIZ69223.1"/>
    </source>
</evidence>
<dbReference type="InterPro" id="IPR036942">
    <property type="entry name" value="Beta-barrel_TonB_sf"/>
</dbReference>
<name>A0A9D2FXE5_9BACT</name>
<feature type="chain" id="PRO_5039446607" evidence="4">
    <location>
        <begin position="30"/>
        <end position="907"/>
    </location>
</feature>
<comment type="caution">
    <text evidence="7">The sequence shown here is derived from an EMBL/GenBank/DDBJ whole genome shotgun (WGS) entry which is preliminary data.</text>
</comment>
<feature type="domain" description="TonB-dependent receptor plug" evidence="5">
    <location>
        <begin position="139"/>
        <end position="225"/>
    </location>
</feature>
<keyword evidence="7" id="KW-0675">Receptor</keyword>
<dbReference type="InterPro" id="IPR037066">
    <property type="entry name" value="Plug_dom_sf"/>
</dbReference>
<sequence>MRKTRQTNRHWHLCALLFLLNILCLPALAQTGTITGKVTDARLNEPLIGASVMIEGSTTGAVTDIDGHFRIAGIKPGNYNIVASYVSYENQTIKNVSISGDKETTLNIKMRQSDISLEGVTVTARKNMESERVLQMERQNSSIAIENLGAKEMGVKGIGNVEEGVKQISGISIADAGQLIVRGLGDRYSTTTLNGLPIASPNPDNKLIPLDLFPSSTVENITVSKVYDASVFADYSGAHIDISTKENVMDDFFNVSFNVGSRLNILGKDFYNMDREGSLFKTPSMDKSVMSMGTGDFNEYVKTHNIFNTTFDVEKSTALPEFGGNIGFGKNFKIGNQTLSALASVSLSNGTTFTDDAFLKIMAATGGTQSDFDYDEYTSSLNIAALASLSMTLRKNDRVSYSFFYARNAEDSYQRREGYDAEGHNLIGSNSVTHIYTLQNHQLSGFHYFGKQWEFTWGGSYGITSSEEPDRRQVMYSKNDDGTLSLFKLNQQETMRYFGNLDENEWVGNVAMKYLWKEQNHVKVGFNYKDKTRDYAARRYYYSLGRLNPTIEDIYTPSDFLNQENLANGTLEIRQRIQSHDAYKAGMNILAGYAVADLYPLPSLLVNVGLRYEYARQWVKYAIEGEDFYQNKRELNKHDIFPTVNVKYTFNGQDNLRLSLSRTITRPSFIEMAPFIYQEAYGAQLIRGNGDLRNGYNYNFDLRYERFWKNGDMFSVTAYYKHLDQPIERVQMLQGGATIFSFQNADQGMAAGIEAEARKTLVKDLRVGANLSYMYTNVKLPEGGAYTNDKRALQGASPILLNADLTYSPRFGEDSQLSLALLYNLQGRRIHSVGVSQMGDIKQQTVHTMNFAASYAFNKHLSVNLRVEDLINRPVIFKQDLPLTGQTIEVERYKEGTRVEVGVAYKL</sequence>
<dbReference type="InterPro" id="IPR008969">
    <property type="entry name" value="CarboxyPept-like_regulatory"/>
</dbReference>
<reference evidence="7" key="1">
    <citation type="journal article" date="2021" name="PeerJ">
        <title>Extensive microbial diversity within the chicken gut microbiome revealed by metagenomics and culture.</title>
        <authorList>
            <person name="Gilroy R."/>
            <person name="Ravi A."/>
            <person name="Getino M."/>
            <person name="Pursley I."/>
            <person name="Horton D.L."/>
            <person name="Alikhan N.F."/>
            <person name="Baker D."/>
            <person name="Gharbi K."/>
            <person name="Hall N."/>
            <person name="Watson M."/>
            <person name="Adriaenssens E.M."/>
            <person name="Foster-Nyarko E."/>
            <person name="Jarju S."/>
            <person name="Secka A."/>
            <person name="Antonio M."/>
            <person name="Oren A."/>
            <person name="Chaudhuri R.R."/>
            <person name="La Ragione R."/>
            <person name="Hildebrand F."/>
            <person name="Pallen M.J."/>
        </authorList>
    </citation>
    <scope>NUCLEOTIDE SEQUENCE</scope>
    <source>
        <strain evidence="7">ChiHecec3B27-8219</strain>
    </source>
</reference>
<dbReference type="SUPFAM" id="SSF49464">
    <property type="entry name" value="Carboxypeptidase regulatory domain-like"/>
    <property type="match status" value="1"/>
</dbReference>
<evidence type="ECO:0000259" key="6">
    <source>
        <dbReference type="Pfam" id="PF14905"/>
    </source>
</evidence>
<reference evidence="7" key="2">
    <citation type="submission" date="2021-04" db="EMBL/GenBank/DDBJ databases">
        <authorList>
            <person name="Gilroy R."/>
        </authorList>
    </citation>
    <scope>NUCLEOTIDE SEQUENCE</scope>
    <source>
        <strain evidence="7">ChiHecec3B27-8219</strain>
    </source>
</reference>
<dbReference type="PANTHER" id="PTHR40980">
    <property type="entry name" value="PLUG DOMAIN-CONTAINING PROTEIN"/>
    <property type="match status" value="1"/>
</dbReference>
<protein>
    <submittedName>
        <fullName evidence="7">TonB-dependent receptor</fullName>
    </submittedName>
</protein>
<evidence type="ECO:0000256" key="1">
    <source>
        <dbReference type="ARBA" id="ARBA00004442"/>
    </source>
</evidence>
<evidence type="ECO:0000256" key="4">
    <source>
        <dbReference type="SAM" id="SignalP"/>
    </source>
</evidence>
<dbReference type="PANTHER" id="PTHR40980:SF5">
    <property type="entry name" value="TONB-DEPENDENT RECEPTOR"/>
    <property type="match status" value="1"/>
</dbReference>
<dbReference type="Pfam" id="PF13715">
    <property type="entry name" value="CarbopepD_reg_2"/>
    <property type="match status" value="1"/>
</dbReference>
<evidence type="ECO:0000313" key="8">
    <source>
        <dbReference type="Proteomes" id="UP000824055"/>
    </source>
</evidence>
<dbReference type="InterPro" id="IPR012910">
    <property type="entry name" value="Plug_dom"/>
</dbReference>
<keyword evidence="2" id="KW-0472">Membrane</keyword>
<dbReference type="SUPFAM" id="SSF56935">
    <property type="entry name" value="Porins"/>
    <property type="match status" value="1"/>
</dbReference>
<dbReference type="InterPro" id="IPR041700">
    <property type="entry name" value="OMP_b-brl_3"/>
</dbReference>
<dbReference type="GO" id="GO:0009279">
    <property type="term" value="C:cell outer membrane"/>
    <property type="evidence" value="ECO:0007669"/>
    <property type="project" value="UniProtKB-SubCell"/>
</dbReference>
<dbReference type="Pfam" id="PF07715">
    <property type="entry name" value="Plug"/>
    <property type="match status" value="1"/>
</dbReference>
<feature type="signal peptide" evidence="4">
    <location>
        <begin position="1"/>
        <end position="29"/>
    </location>
</feature>
<dbReference type="Proteomes" id="UP000824055">
    <property type="component" value="Unassembled WGS sequence"/>
</dbReference>
<dbReference type="Pfam" id="PF14905">
    <property type="entry name" value="OMP_b-brl_3"/>
    <property type="match status" value="1"/>
</dbReference>
<evidence type="ECO:0000259" key="5">
    <source>
        <dbReference type="Pfam" id="PF07715"/>
    </source>
</evidence>
<dbReference type="Gene3D" id="2.40.170.20">
    <property type="entry name" value="TonB-dependent receptor, beta-barrel domain"/>
    <property type="match status" value="1"/>
</dbReference>
<comment type="subcellular location">
    <subcellularLocation>
        <location evidence="1">Cell outer membrane</location>
    </subcellularLocation>
</comment>
<accession>A0A9D2FXE5</accession>
<feature type="domain" description="Outer membrane protein beta-barrel" evidence="6">
    <location>
        <begin position="562"/>
        <end position="879"/>
    </location>
</feature>
<keyword evidence="3" id="KW-0998">Cell outer membrane</keyword>
<dbReference type="EMBL" id="DXBE01000038">
    <property type="protein sequence ID" value="HIZ69223.1"/>
    <property type="molecule type" value="Genomic_DNA"/>
</dbReference>
<keyword evidence="4" id="KW-0732">Signal</keyword>
<dbReference type="AlphaFoldDB" id="A0A9D2FXE5"/>
<dbReference type="Gene3D" id="2.170.130.10">
    <property type="entry name" value="TonB-dependent receptor, plug domain"/>
    <property type="match status" value="1"/>
</dbReference>
<proteinExistence type="predicted"/>
<gene>
    <name evidence="7" type="ORF">H9966_04960</name>
</gene>
<organism evidence="7 8">
    <name type="scientific">Candidatus Prevotella avicola</name>
    <dbReference type="NCBI Taxonomy" id="2838738"/>
    <lineage>
        <taxon>Bacteria</taxon>
        <taxon>Pseudomonadati</taxon>
        <taxon>Bacteroidota</taxon>
        <taxon>Bacteroidia</taxon>
        <taxon>Bacteroidales</taxon>
        <taxon>Prevotellaceae</taxon>
        <taxon>Prevotella</taxon>
    </lineage>
</organism>